<dbReference type="Gene3D" id="3.90.70.10">
    <property type="entry name" value="Cysteine proteinases"/>
    <property type="match status" value="2"/>
</dbReference>
<feature type="compositionally biased region" description="Polar residues" evidence="3">
    <location>
        <begin position="683"/>
        <end position="699"/>
    </location>
</feature>
<comment type="caution">
    <text evidence="5">The sequence shown here is derived from an EMBL/GenBank/DDBJ whole genome shotgun (WGS) entry which is preliminary data.</text>
</comment>
<dbReference type="EC" id="3.4.19.12" evidence="2"/>
<keyword evidence="6" id="KW-1185">Reference proteome</keyword>
<dbReference type="InterPro" id="IPR050185">
    <property type="entry name" value="Ub_carboxyl-term_hydrolase"/>
</dbReference>
<organism evidence="5 6">
    <name type="scientific">Canavalia gladiata</name>
    <name type="common">Sword bean</name>
    <name type="synonym">Dolichos gladiatus</name>
    <dbReference type="NCBI Taxonomy" id="3824"/>
    <lineage>
        <taxon>Eukaryota</taxon>
        <taxon>Viridiplantae</taxon>
        <taxon>Streptophyta</taxon>
        <taxon>Embryophyta</taxon>
        <taxon>Tracheophyta</taxon>
        <taxon>Spermatophyta</taxon>
        <taxon>Magnoliopsida</taxon>
        <taxon>eudicotyledons</taxon>
        <taxon>Gunneridae</taxon>
        <taxon>Pentapetalae</taxon>
        <taxon>rosids</taxon>
        <taxon>fabids</taxon>
        <taxon>Fabales</taxon>
        <taxon>Fabaceae</taxon>
        <taxon>Papilionoideae</taxon>
        <taxon>50 kb inversion clade</taxon>
        <taxon>NPAAA clade</taxon>
        <taxon>indigoferoid/millettioid clade</taxon>
        <taxon>Phaseoleae</taxon>
        <taxon>Canavalia</taxon>
    </lineage>
</organism>
<dbReference type="Pfam" id="PF00443">
    <property type="entry name" value="UCH"/>
    <property type="match status" value="1"/>
</dbReference>
<feature type="domain" description="USP" evidence="4">
    <location>
        <begin position="329"/>
        <end position="925"/>
    </location>
</feature>
<dbReference type="Proteomes" id="UP001367508">
    <property type="component" value="Unassembled WGS sequence"/>
</dbReference>
<name>A0AAN9QJ56_CANGL</name>
<dbReference type="PROSITE" id="PS00973">
    <property type="entry name" value="USP_2"/>
    <property type="match status" value="1"/>
</dbReference>
<dbReference type="AlphaFoldDB" id="A0AAN9QJ56"/>
<proteinExistence type="inferred from homology"/>
<keyword evidence="2" id="KW-0788">Thiol protease</keyword>
<dbReference type="InterPro" id="IPR001394">
    <property type="entry name" value="Peptidase_C19_UCH"/>
</dbReference>
<dbReference type="CDD" id="cd02674">
    <property type="entry name" value="Peptidase_C19R"/>
    <property type="match status" value="1"/>
</dbReference>
<reference evidence="5 6" key="1">
    <citation type="submission" date="2024-01" db="EMBL/GenBank/DDBJ databases">
        <title>The genomes of 5 underutilized Papilionoideae crops provide insights into root nodulation and disease resistanc.</title>
        <authorList>
            <person name="Jiang F."/>
        </authorList>
    </citation>
    <scope>NUCLEOTIDE SEQUENCE [LARGE SCALE GENOMIC DNA]</scope>
    <source>
        <strain evidence="5">LVBAO_FW01</strain>
        <tissue evidence="5">Leaves</tissue>
    </source>
</reference>
<dbReference type="PANTHER" id="PTHR21646">
    <property type="entry name" value="UBIQUITIN CARBOXYL-TERMINAL HYDROLASE"/>
    <property type="match status" value="1"/>
</dbReference>
<dbReference type="InterPro" id="IPR018200">
    <property type="entry name" value="USP_CS"/>
</dbReference>
<dbReference type="PROSITE" id="PS50235">
    <property type="entry name" value="USP_3"/>
    <property type="match status" value="1"/>
</dbReference>
<dbReference type="PROSITE" id="PS00972">
    <property type="entry name" value="USP_1"/>
    <property type="match status" value="1"/>
</dbReference>
<protein>
    <recommendedName>
        <fullName evidence="2">Ubiquitin carboxyl-terminal hydrolase</fullName>
        <ecNumber evidence="2">3.4.19.12</ecNumber>
    </recommendedName>
</protein>
<dbReference type="InterPro" id="IPR057372">
    <property type="entry name" value="Ubiquitin_UBP8/5"/>
</dbReference>
<evidence type="ECO:0000256" key="2">
    <source>
        <dbReference type="RuleBase" id="RU366025"/>
    </source>
</evidence>
<evidence type="ECO:0000256" key="1">
    <source>
        <dbReference type="ARBA" id="ARBA00009085"/>
    </source>
</evidence>
<evidence type="ECO:0000313" key="6">
    <source>
        <dbReference type="Proteomes" id="UP001367508"/>
    </source>
</evidence>
<accession>A0AAN9QJ56</accession>
<evidence type="ECO:0000313" key="5">
    <source>
        <dbReference type="EMBL" id="KAK7337337.1"/>
    </source>
</evidence>
<evidence type="ECO:0000259" key="4">
    <source>
        <dbReference type="PROSITE" id="PS50235"/>
    </source>
</evidence>
<dbReference type="EMBL" id="JAYMYQ010000004">
    <property type="protein sequence ID" value="KAK7337337.1"/>
    <property type="molecule type" value="Genomic_DNA"/>
</dbReference>
<comment type="catalytic activity">
    <reaction evidence="2">
        <text>Thiol-dependent hydrolysis of ester, thioester, amide, peptide and isopeptide bonds formed by the C-terminal Gly of ubiquitin (a 76-residue protein attached to proteins as an intracellular targeting signal).</text>
        <dbReference type="EC" id="3.4.19.12"/>
    </reaction>
</comment>
<keyword evidence="2" id="KW-0645">Protease</keyword>
<comment type="similarity">
    <text evidence="1 2">Belongs to the peptidase C19 family.</text>
</comment>
<evidence type="ECO:0000256" key="3">
    <source>
        <dbReference type="SAM" id="MobiDB-lite"/>
    </source>
</evidence>
<dbReference type="Pfam" id="PF25242">
    <property type="entry name" value="Ubiquitin_UBP8"/>
    <property type="match status" value="1"/>
</dbReference>
<keyword evidence="2" id="KW-0833">Ubl conjugation pathway</keyword>
<dbReference type="GO" id="GO:0004843">
    <property type="term" value="F:cysteine-type deubiquitinase activity"/>
    <property type="evidence" value="ECO:0007669"/>
    <property type="project" value="UniProtKB-UniRule"/>
</dbReference>
<dbReference type="GO" id="GO:0016579">
    <property type="term" value="P:protein deubiquitination"/>
    <property type="evidence" value="ECO:0007669"/>
    <property type="project" value="InterPro"/>
</dbReference>
<comment type="function">
    <text evidence="2">Recognizes and hydrolyzes the peptide bond at the C-terminal Gly of ubiquitin. Involved in the processing of poly-ubiquitin precursors as well as that of ubiquitinated proteins.</text>
</comment>
<dbReference type="SUPFAM" id="SSF54001">
    <property type="entry name" value="Cysteine proteinases"/>
    <property type="match status" value="1"/>
</dbReference>
<sequence>MTRFSEKLRLSSLLLKPTRFLALLSLSTLHLCKSLARFILSQTLPFLAMDNLFSDYFSDDFDSSYHLRPHRRFLQEDDRDFGDERVYLLPYRWWIEAEGEGDRVEGVLYTVSCNSDSDSEILLHLRKEEDRQKIKNLEVGFYGRQYALVPEGIWLRALKRYNDFNNAVKDFGSPSYAEDCLPDLFPLQVRLFVSWETSSLVAKISQKENVADFYEKACDIFSSAYSPVHIWDFSGQTTQLFLNDKARLPNDPPGQPGKEVLLELQVHGLPDSMRCNESNEMIVDKSQMECSHSGSVIMNGSIDNVIPYVTAANYFQGSSFRAVRSLGLTGLQNLGNTCFMNSAIQCLAHTPKLVDFFLGDYHKEINYENPLGMNGELALAFGDLLRKLWVPGARPVAPKTFKMKLANFAPQFSGYSQHDSQELLAFLLDGLHEDLNRVKRKPYHEVKDADGRPDEEVAEEYWRNHLARNDSIVVDLCQGQFRSTLVCPICKKVSITFDPFMYLSLPLPSTTIRNMTLTVISTEGNTLPYTITVMVPETGTLKDLIGALRSSCSLRDDETLLVAEIYKNKILRVFEDPSDSLADIRNLDKLVAYRMQKYSEAGPLVVYVHEHLMESSGKERFENRLFGTPLVTRLTSISCGYDIQREFLKLINPFLINTKDILDEYDKDNCVNNRLSEDDKLGDTTNSATIGSDADSNSGTEDDIHLSTDFEFYLPPELGIDVKITLNKPLPVTMLPRKLEVVVLWSDKMLKKYDTYLLDSLPEVFKPPLFTKKVQESVSIYKCLEAFLKEEPLGPEDMWYCPTCKKPQQATKKLDLWRLPEILVVHLKRFSYSRFFKNKLETFVDFPINDLDLSTYVAHRNSQSSNRYMLYAISCHYGGLGGGHYTAFVRYGHDKWYDFDDSRVESVAEDMIKTHAAYVLFYRKV</sequence>
<dbReference type="InterPro" id="IPR038765">
    <property type="entry name" value="Papain-like_cys_pep_sf"/>
</dbReference>
<gene>
    <name evidence="5" type="ORF">VNO77_17904</name>
</gene>
<dbReference type="PANTHER" id="PTHR21646:SF75">
    <property type="entry name" value="UBIQUITIN CARBOXYL-TERMINAL HYDROLASE"/>
    <property type="match status" value="1"/>
</dbReference>
<dbReference type="GO" id="GO:0006508">
    <property type="term" value="P:proteolysis"/>
    <property type="evidence" value="ECO:0007669"/>
    <property type="project" value="UniProtKB-KW"/>
</dbReference>
<keyword evidence="2" id="KW-0378">Hydrolase</keyword>
<feature type="region of interest" description="Disordered" evidence="3">
    <location>
        <begin position="674"/>
        <end position="701"/>
    </location>
</feature>
<dbReference type="InterPro" id="IPR028889">
    <property type="entry name" value="USP"/>
</dbReference>